<comment type="caution">
    <text evidence="2">The sequence shown here is derived from an EMBL/GenBank/DDBJ whole genome shotgun (WGS) entry which is preliminary data.</text>
</comment>
<feature type="non-terminal residue" evidence="2">
    <location>
        <position position="1"/>
    </location>
</feature>
<feature type="compositionally biased region" description="Basic and acidic residues" evidence="1">
    <location>
        <begin position="107"/>
        <end position="129"/>
    </location>
</feature>
<proteinExistence type="predicted"/>
<feature type="compositionally biased region" description="Basic and acidic residues" evidence="1">
    <location>
        <begin position="142"/>
        <end position="152"/>
    </location>
</feature>
<accession>A0AAD5X152</accession>
<protein>
    <submittedName>
        <fullName evidence="2">Uncharacterized protein</fullName>
    </submittedName>
</protein>
<organism evidence="2 3">
    <name type="scientific">Rhizophlyctis rosea</name>
    <dbReference type="NCBI Taxonomy" id="64517"/>
    <lineage>
        <taxon>Eukaryota</taxon>
        <taxon>Fungi</taxon>
        <taxon>Fungi incertae sedis</taxon>
        <taxon>Chytridiomycota</taxon>
        <taxon>Chytridiomycota incertae sedis</taxon>
        <taxon>Chytridiomycetes</taxon>
        <taxon>Rhizophlyctidales</taxon>
        <taxon>Rhizophlyctidaceae</taxon>
        <taxon>Rhizophlyctis</taxon>
    </lineage>
</organism>
<feature type="region of interest" description="Disordered" evidence="1">
    <location>
        <begin position="70"/>
        <end position="152"/>
    </location>
</feature>
<dbReference type="Proteomes" id="UP001212841">
    <property type="component" value="Unassembled WGS sequence"/>
</dbReference>
<keyword evidence="3" id="KW-1185">Reference proteome</keyword>
<feature type="compositionally biased region" description="Basic and acidic residues" evidence="1">
    <location>
        <begin position="73"/>
        <end position="90"/>
    </location>
</feature>
<dbReference type="EMBL" id="JADGJD010001556">
    <property type="protein sequence ID" value="KAJ3040481.1"/>
    <property type="molecule type" value="Genomic_DNA"/>
</dbReference>
<evidence type="ECO:0000313" key="2">
    <source>
        <dbReference type="EMBL" id="KAJ3040481.1"/>
    </source>
</evidence>
<gene>
    <name evidence="2" type="ORF">HK097_002553</name>
</gene>
<reference evidence="2" key="1">
    <citation type="submission" date="2020-05" db="EMBL/GenBank/DDBJ databases">
        <title>Phylogenomic resolution of chytrid fungi.</title>
        <authorList>
            <person name="Stajich J.E."/>
            <person name="Amses K."/>
            <person name="Simmons R."/>
            <person name="Seto K."/>
            <person name="Myers J."/>
            <person name="Bonds A."/>
            <person name="Quandt C.A."/>
            <person name="Barry K."/>
            <person name="Liu P."/>
            <person name="Grigoriev I."/>
            <person name="Longcore J.E."/>
            <person name="James T.Y."/>
        </authorList>
    </citation>
    <scope>NUCLEOTIDE SEQUENCE</scope>
    <source>
        <strain evidence="2">JEL0318</strain>
    </source>
</reference>
<name>A0AAD5X152_9FUNG</name>
<evidence type="ECO:0000256" key="1">
    <source>
        <dbReference type="SAM" id="MobiDB-lite"/>
    </source>
</evidence>
<dbReference type="AlphaFoldDB" id="A0AAD5X152"/>
<evidence type="ECO:0000313" key="3">
    <source>
        <dbReference type="Proteomes" id="UP001212841"/>
    </source>
</evidence>
<sequence>MACTLTETISKRVDDLRNERRERYTQILAQVDTHISAEAERSRALFAQLQEAVVEYEMAVEKHLVATQVGLLDRAESSSGRKRDDSEQSGERSMGIGLGLGLRRRDRKEQRDSSREDPRSSTHYGRDHASEEEEENANIYHTNDDHTTPFET</sequence>